<reference evidence="2" key="1">
    <citation type="submission" date="2021-02" db="EMBL/GenBank/DDBJ databases">
        <authorList>
            <person name="Dougan E. K."/>
            <person name="Rhodes N."/>
            <person name="Thang M."/>
            <person name="Chan C."/>
        </authorList>
    </citation>
    <scope>NUCLEOTIDE SEQUENCE</scope>
</reference>
<keyword evidence="1" id="KW-0472">Membrane</keyword>
<dbReference type="AlphaFoldDB" id="A0A812QE59"/>
<feature type="transmembrane region" description="Helical" evidence="1">
    <location>
        <begin position="238"/>
        <end position="260"/>
    </location>
</feature>
<keyword evidence="1" id="KW-1133">Transmembrane helix</keyword>
<sequence length="497" mass="56268">MPLDGLQVCVGSSYEDCNPPEPKPEQGDEVVPKEFEEQCIGLISRMEATQPRVIRLIRVFRVLQHGLWYGMRGRQDIMHDRSEEASEIDEFWSHSWQTSAWLKYMNILFLYNGFIACVVGTLVASVSFTLYILGVLPEFGEPPLSCRWCTPLGTAAYLLTLLLCERRAGVFLDIACIHQKDQRLKFEGVVSMGAILKRSKSMLVFWDPTYMTRLWCVFELSAFLHMHSAGGLRVCPQLLGPVLLGLNLGLSVFNVLDQLLPHHGSWIYYTLLAATCFPCLTLLTYACRVYYRTVEMMSEHMRRFSMQQTTSSCCERNHVDISPCDRTTILRCIDAWLGSIDAFEKLVQTDVREALSHQLASKAFSYRRLLLGSMAVLWVFMDISASDLKLRDMRADSIVQNLTRAGAYYFALVPSVFQLVLWLCYKLRHPCSIQLEILLSMAVVAAAVFALLIAFVVEVLLWLLVVNAAVSSFIFLVLCCIGAVLSFRCWPGPKLDG</sequence>
<proteinExistence type="predicted"/>
<name>A0A812QE59_9DINO</name>
<evidence type="ECO:0000313" key="3">
    <source>
        <dbReference type="Proteomes" id="UP000604046"/>
    </source>
</evidence>
<feature type="transmembrane region" description="Helical" evidence="1">
    <location>
        <begin position="437"/>
        <end position="456"/>
    </location>
</feature>
<dbReference type="EMBL" id="CAJNDS010002226">
    <property type="protein sequence ID" value="CAE7382138.1"/>
    <property type="molecule type" value="Genomic_DNA"/>
</dbReference>
<dbReference type="Proteomes" id="UP000604046">
    <property type="component" value="Unassembled WGS sequence"/>
</dbReference>
<feature type="transmembrane region" description="Helical" evidence="1">
    <location>
        <begin position="109"/>
        <end position="133"/>
    </location>
</feature>
<feature type="transmembrane region" description="Helical" evidence="1">
    <location>
        <begin position="266"/>
        <end position="291"/>
    </location>
</feature>
<keyword evidence="1" id="KW-0812">Transmembrane</keyword>
<organism evidence="2 3">
    <name type="scientific">Symbiodinium natans</name>
    <dbReference type="NCBI Taxonomy" id="878477"/>
    <lineage>
        <taxon>Eukaryota</taxon>
        <taxon>Sar</taxon>
        <taxon>Alveolata</taxon>
        <taxon>Dinophyceae</taxon>
        <taxon>Suessiales</taxon>
        <taxon>Symbiodiniaceae</taxon>
        <taxon>Symbiodinium</taxon>
    </lineage>
</organism>
<feature type="transmembrane region" description="Helical" evidence="1">
    <location>
        <begin position="406"/>
        <end position="425"/>
    </location>
</feature>
<feature type="transmembrane region" description="Helical" evidence="1">
    <location>
        <begin position="369"/>
        <end position="386"/>
    </location>
</feature>
<keyword evidence="3" id="KW-1185">Reference proteome</keyword>
<evidence type="ECO:0000256" key="1">
    <source>
        <dbReference type="SAM" id="Phobius"/>
    </source>
</evidence>
<comment type="caution">
    <text evidence="2">The sequence shown here is derived from an EMBL/GenBank/DDBJ whole genome shotgun (WGS) entry which is preliminary data.</text>
</comment>
<evidence type="ECO:0000313" key="2">
    <source>
        <dbReference type="EMBL" id="CAE7382138.1"/>
    </source>
</evidence>
<accession>A0A812QE59</accession>
<feature type="transmembrane region" description="Helical" evidence="1">
    <location>
        <begin position="210"/>
        <end position="226"/>
    </location>
</feature>
<gene>
    <name evidence="2" type="ORF">SNAT2548_LOCUS20856</name>
</gene>
<protein>
    <recommendedName>
        <fullName evidence="4">Transmembrane protein</fullName>
    </recommendedName>
</protein>
<feature type="transmembrane region" description="Helical" evidence="1">
    <location>
        <begin position="462"/>
        <end position="485"/>
    </location>
</feature>
<evidence type="ECO:0008006" key="4">
    <source>
        <dbReference type="Google" id="ProtNLM"/>
    </source>
</evidence>